<dbReference type="EMBL" id="CM042883">
    <property type="protein sequence ID" value="KAI4375618.1"/>
    <property type="molecule type" value="Genomic_DNA"/>
</dbReference>
<organism evidence="1 2">
    <name type="scientific">Melastoma candidum</name>
    <dbReference type="NCBI Taxonomy" id="119954"/>
    <lineage>
        <taxon>Eukaryota</taxon>
        <taxon>Viridiplantae</taxon>
        <taxon>Streptophyta</taxon>
        <taxon>Embryophyta</taxon>
        <taxon>Tracheophyta</taxon>
        <taxon>Spermatophyta</taxon>
        <taxon>Magnoliopsida</taxon>
        <taxon>eudicotyledons</taxon>
        <taxon>Gunneridae</taxon>
        <taxon>Pentapetalae</taxon>
        <taxon>rosids</taxon>
        <taxon>malvids</taxon>
        <taxon>Myrtales</taxon>
        <taxon>Melastomataceae</taxon>
        <taxon>Melastomatoideae</taxon>
        <taxon>Melastomateae</taxon>
        <taxon>Melastoma</taxon>
    </lineage>
</organism>
<reference evidence="2" key="1">
    <citation type="journal article" date="2023" name="Front. Plant Sci.">
        <title>Chromosomal-level genome assembly of Melastoma candidum provides insights into trichome evolution.</title>
        <authorList>
            <person name="Zhong Y."/>
            <person name="Wu W."/>
            <person name="Sun C."/>
            <person name="Zou P."/>
            <person name="Liu Y."/>
            <person name="Dai S."/>
            <person name="Zhou R."/>
        </authorList>
    </citation>
    <scope>NUCLEOTIDE SEQUENCE [LARGE SCALE GENOMIC DNA]</scope>
</reference>
<gene>
    <name evidence="1" type="ORF">MLD38_013468</name>
</gene>
<protein>
    <submittedName>
        <fullName evidence="1">Uncharacterized protein</fullName>
    </submittedName>
</protein>
<keyword evidence="2" id="KW-1185">Reference proteome</keyword>
<name>A0ACB9RDV1_9MYRT</name>
<sequence length="294" mass="32045">MGAILSLSYLWYRKSRLRGACSEDNGRGFLNPSTTFYRNDSGLIPGLPNELFIQILARIPRIHYLRLKLVSRAWRGAVSTPEVYRLRRELGTSEEWIYILTKVGQDKLLWYGLDPLSKKWQRLPLMPMVSFGDKAMKGLGGGLPLLNVVGSALWVAELLRGSSNSDDVSKQTGVCGCAVGGVDSSLYVLGGFSKASTLRCVWRYDLATNRWSQVAPMSTGRAYCKTGILNNKLYVVGGVTRGSSGLVPRPTCRTPSPGSLLRLPTLPVGTVPGQESGMIHGGSSPPRTPGRQNS</sequence>
<comment type="caution">
    <text evidence="1">The sequence shown here is derived from an EMBL/GenBank/DDBJ whole genome shotgun (WGS) entry which is preliminary data.</text>
</comment>
<dbReference type="Proteomes" id="UP001057402">
    <property type="component" value="Chromosome 4"/>
</dbReference>
<evidence type="ECO:0000313" key="1">
    <source>
        <dbReference type="EMBL" id="KAI4375618.1"/>
    </source>
</evidence>
<accession>A0ACB9RDV1</accession>
<proteinExistence type="predicted"/>
<evidence type="ECO:0000313" key="2">
    <source>
        <dbReference type="Proteomes" id="UP001057402"/>
    </source>
</evidence>